<feature type="compositionally biased region" description="Basic and acidic residues" evidence="1">
    <location>
        <begin position="67"/>
        <end position="79"/>
    </location>
</feature>
<accession>A0ABP1DSD6</accession>
<proteinExistence type="predicted"/>
<evidence type="ECO:0000313" key="3">
    <source>
        <dbReference type="Proteomes" id="UP001497453"/>
    </source>
</evidence>
<name>A0ABP1DSD6_9APHY</name>
<feature type="region of interest" description="Disordered" evidence="1">
    <location>
        <begin position="45"/>
        <end position="85"/>
    </location>
</feature>
<evidence type="ECO:0000256" key="1">
    <source>
        <dbReference type="SAM" id="MobiDB-lite"/>
    </source>
</evidence>
<gene>
    <name evidence="2" type="ORF">GFSPODELE1_LOCUS7964</name>
</gene>
<feature type="region of interest" description="Disordered" evidence="1">
    <location>
        <begin position="179"/>
        <end position="215"/>
    </location>
</feature>
<sequence length="215" mass="23893">MAAAVDESTPDESIIHDMRITQHGKMNAWVEFALDFLHQNPETGITLHTLPAPKRQTPTEPAVEQPPEPKDSSQAKPDRMPPSMSTIPRLISVAEIIKREYLKTLSSDDAQEGVLTGLHQYNVIGTLPDESPAGAEDPEAERLQAISAALTGKNHLKQPRIAYMKITLSRKCIPELRSKGASYQEPALRRLSKSARTRSRRRRKNQATTEDAEPS</sequence>
<keyword evidence="3" id="KW-1185">Reference proteome</keyword>
<organism evidence="2 3">
    <name type="scientific">Somion occarium</name>
    <dbReference type="NCBI Taxonomy" id="3059160"/>
    <lineage>
        <taxon>Eukaryota</taxon>
        <taxon>Fungi</taxon>
        <taxon>Dikarya</taxon>
        <taxon>Basidiomycota</taxon>
        <taxon>Agaricomycotina</taxon>
        <taxon>Agaricomycetes</taxon>
        <taxon>Polyporales</taxon>
        <taxon>Cerrenaceae</taxon>
        <taxon>Somion</taxon>
    </lineage>
</organism>
<protein>
    <submittedName>
        <fullName evidence="2">Uncharacterized protein</fullName>
    </submittedName>
</protein>
<feature type="compositionally biased region" description="Basic residues" evidence="1">
    <location>
        <begin position="190"/>
        <end position="205"/>
    </location>
</feature>
<dbReference type="Proteomes" id="UP001497453">
    <property type="component" value="Chromosome 6"/>
</dbReference>
<evidence type="ECO:0000313" key="2">
    <source>
        <dbReference type="EMBL" id="CAL1710732.1"/>
    </source>
</evidence>
<reference evidence="3" key="1">
    <citation type="submission" date="2024-04" db="EMBL/GenBank/DDBJ databases">
        <authorList>
            <person name="Shaw F."/>
            <person name="Minotto A."/>
        </authorList>
    </citation>
    <scope>NUCLEOTIDE SEQUENCE [LARGE SCALE GENOMIC DNA]</scope>
</reference>
<dbReference type="EMBL" id="OZ037949">
    <property type="protein sequence ID" value="CAL1710732.1"/>
    <property type="molecule type" value="Genomic_DNA"/>
</dbReference>